<dbReference type="InterPro" id="IPR037165">
    <property type="entry name" value="AldOxase/xan_DH_Mopterin-bd_sf"/>
</dbReference>
<dbReference type="InterPro" id="IPR052516">
    <property type="entry name" value="N-heterocyclic_Hydroxylase"/>
</dbReference>
<feature type="non-terminal residue" evidence="2">
    <location>
        <position position="1"/>
    </location>
</feature>
<dbReference type="Gene3D" id="3.30.365.10">
    <property type="entry name" value="Aldehyde oxidase/xanthine dehydrogenase, molybdopterin binding domain"/>
    <property type="match status" value="1"/>
</dbReference>
<organism evidence="2">
    <name type="scientific">marine sediment metagenome</name>
    <dbReference type="NCBI Taxonomy" id="412755"/>
    <lineage>
        <taxon>unclassified sequences</taxon>
        <taxon>metagenomes</taxon>
        <taxon>ecological metagenomes</taxon>
    </lineage>
</organism>
<evidence type="ECO:0000313" key="2">
    <source>
        <dbReference type="EMBL" id="GAF90744.1"/>
    </source>
</evidence>
<comment type="caution">
    <text evidence="2">The sequence shown here is derived from an EMBL/GenBank/DDBJ whole genome shotgun (WGS) entry which is preliminary data.</text>
</comment>
<name>X0TBZ5_9ZZZZ</name>
<evidence type="ECO:0000259" key="1">
    <source>
        <dbReference type="Pfam" id="PF20256"/>
    </source>
</evidence>
<accession>X0TBZ5</accession>
<dbReference type="SUPFAM" id="SSF56003">
    <property type="entry name" value="Molybdenum cofactor-binding domain"/>
    <property type="match status" value="1"/>
</dbReference>
<sequence>TKLQVEGCIIMGLGYALTEEIHFKGGEIHDRNFDTYEIPRFSWVPEIDTVLIKAEDSPPQGGGEPTIICMGALIANAIFDATGARLYQLPMTPERIKDAIQRD</sequence>
<reference evidence="2" key="1">
    <citation type="journal article" date="2014" name="Front. Microbiol.">
        <title>High frequency of phylogenetically diverse reductive dehalogenase-homologous genes in deep subseafloor sedimentary metagenomes.</title>
        <authorList>
            <person name="Kawai M."/>
            <person name="Futagami T."/>
            <person name="Toyoda A."/>
            <person name="Takaki Y."/>
            <person name="Nishi S."/>
            <person name="Hori S."/>
            <person name="Arai W."/>
            <person name="Tsubouchi T."/>
            <person name="Morono Y."/>
            <person name="Uchiyama I."/>
            <person name="Ito T."/>
            <person name="Fujiyama A."/>
            <person name="Inagaki F."/>
            <person name="Takami H."/>
        </authorList>
    </citation>
    <scope>NUCLEOTIDE SEQUENCE</scope>
    <source>
        <strain evidence="2">Expedition CK06-06</strain>
    </source>
</reference>
<dbReference type="AlphaFoldDB" id="X0TBZ5"/>
<protein>
    <recommendedName>
        <fullName evidence="1">Aldehyde oxidase/xanthine dehydrogenase second molybdopterin binding domain-containing protein</fullName>
    </recommendedName>
</protein>
<dbReference type="PANTHER" id="PTHR47495">
    <property type="entry name" value="ALDEHYDE DEHYDROGENASE"/>
    <property type="match status" value="1"/>
</dbReference>
<dbReference type="EMBL" id="BARS01010188">
    <property type="protein sequence ID" value="GAF90744.1"/>
    <property type="molecule type" value="Genomic_DNA"/>
</dbReference>
<gene>
    <name evidence="2" type="ORF">S01H1_18953</name>
</gene>
<proteinExistence type="predicted"/>
<dbReference type="PANTHER" id="PTHR47495:SF1">
    <property type="entry name" value="BLL3820 PROTEIN"/>
    <property type="match status" value="1"/>
</dbReference>
<feature type="domain" description="Aldehyde oxidase/xanthine dehydrogenase second molybdopterin binding" evidence="1">
    <location>
        <begin position="3"/>
        <end position="45"/>
    </location>
</feature>
<dbReference type="InterPro" id="IPR046867">
    <property type="entry name" value="AldOxase/xan_DH_MoCoBD2"/>
</dbReference>
<dbReference type="GO" id="GO:0016491">
    <property type="term" value="F:oxidoreductase activity"/>
    <property type="evidence" value="ECO:0007669"/>
    <property type="project" value="InterPro"/>
</dbReference>
<dbReference type="Pfam" id="PF20256">
    <property type="entry name" value="MoCoBD_2"/>
    <property type="match status" value="1"/>
</dbReference>